<comment type="catalytic activity">
    <reaction evidence="1">
        <text>4-amino-5-hydroxymethyl-2-methylpyrimidine + ATP = 4-amino-2-methyl-5-(phosphooxymethyl)pyrimidine + ADP + H(+)</text>
        <dbReference type="Rhea" id="RHEA:23096"/>
        <dbReference type="ChEBI" id="CHEBI:15378"/>
        <dbReference type="ChEBI" id="CHEBI:16892"/>
        <dbReference type="ChEBI" id="CHEBI:30616"/>
        <dbReference type="ChEBI" id="CHEBI:58354"/>
        <dbReference type="ChEBI" id="CHEBI:456216"/>
        <dbReference type="EC" id="2.7.1.49"/>
    </reaction>
</comment>
<dbReference type="GO" id="GO:0009229">
    <property type="term" value="P:thiamine diphosphate biosynthetic process"/>
    <property type="evidence" value="ECO:0007669"/>
    <property type="project" value="UniProtKB-UniPathway"/>
</dbReference>
<dbReference type="PATRIC" id="fig|1125718.3.peg.1034"/>
<dbReference type="InterPro" id="IPR013749">
    <property type="entry name" value="PM/HMP-P_kinase-1"/>
</dbReference>
<feature type="domain" description="Pyridoxamine kinase/Phosphomethylpyrimidine kinase" evidence="11">
    <location>
        <begin position="18"/>
        <end position="270"/>
    </location>
</feature>
<comment type="caution">
    <text evidence="12">The sequence shown here is derived from an EMBL/GenBank/DDBJ whole genome shotgun (WGS) entry which is preliminary data.</text>
</comment>
<protein>
    <submittedName>
        <fullName evidence="12">Phosphomethylpyrimidine kinase</fullName>
    </submittedName>
</protein>
<comment type="catalytic activity">
    <reaction evidence="2">
        <text>4-amino-2-methyl-5-(phosphooxymethyl)pyrimidine + ATP = 4-amino-2-methyl-5-(diphosphooxymethyl)pyrimidine + ADP</text>
        <dbReference type="Rhea" id="RHEA:19893"/>
        <dbReference type="ChEBI" id="CHEBI:30616"/>
        <dbReference type="ChEBI" id="CHEBI:57841"/>
        <dbReference type="ChEBI" id="CHEBI:58354"/>
        <dbReference type="ChEBI" id="CHEBI:456216"/>
        <dbReference type="EC" id="2.7.4.7"/>
    </reaction>
</comment>
<dbReference type="InterPro" id="IPR016084">
    <property type="entry name" value="Haem_Oase-like_multi-hlx"/>
</dbReference>
<dbReference type="InterPro" id="IPR029056">
    <property type="entry name" value="Ribokinase-like"/>
</dbReference>
<dbReference type="PANTHER" id="PTHR20858">
    <property type="entry name" value="PHOSPHOMETHYLPYRIMIDINE KINASE"/>
    <property type="match status" value="1"/>
</dbReference>
<gene>
    <name evidence="12" type="primary">thiD</name>
    <name evidence="12" type="ORF">HMPREF1318_2014</name>
</gene>
<keyword evidence="8" id="KW-0067">ATP-binding</keyword>
<dbReference type="InterPro" id="IPR004305">
    <property type="entry name" value="Thiaminase-2/PQQC"/>
</dbReference>
<keyword evidence="6" id="KW-0547">Nucleotide-binding</keyword>
<dbReference type="NCBIfam" id="TIGR00097">
    <property type="entry name" value="HMP-P_kinase"/>
    <property type="match status" value="1"/>
</dbReference>
<dbReference type="CDD" id="cd19365">
    <property type="entry name" value="TenA_C-like"/>
    <property type="match status" value="1"/>
</dbReference>
<evidence type="ECO:0000256" key="5">
    <source>
        <dbReference type="ARBA" id="ARBA00022679"/>
    </source>
</evidence>
<dbReference type="Pfam" id="PF03070">
    <property type="entry name" value="TENA_THI-4"/>
    <property type="match status" value="1"/>
</dbReference>
<evidence type="ECO:0000256" key="9">
    <source>
        <dbReference type="ARBA" id="ARBA00022977"/>
    </source>
</evidence>
<dbReference type="InterPro" id="IPR004399">
    <property type="entry name" value="HMP/HMP-P_kinase_dom"/>
</dbReference>
<evidence type="ECO:0000256" key="2">
    <source>
        <dbReference type="ARBA" id="ARBA00000565"/>
    </source>
</evidence>
<dbReference type="FunFam" id="3.40.1190.20:FF:000003">
    <property type="entry name" value="Phosphomethylpyrimidine kinase ThiD"/>
    <property type="match status" value="1"/>
</dbReference>
<organism evidence="12 13">
    <name type="scientific">Actinomyces massiliensis F0489</name>
    <dbReference type="NCBI Taxonomy" id="1125718"/>
    <lineage>
        <taxon>Bacteria</taxon>
        <taxon>Bacillati</taxon>
        <taxon>Actinomycetota</taxon>
        <taxon>Actinomycetes</taxon>
        <taxon>Actinomycetales</taxon>
        <taxon>Actinomycetaceae</taxon>
        <taxon>Actinomyces</taxon>
    </lineage>
</organism>
<evidence type="ECO:0000256" key="3">
    <source>
        <dbReference type="ARBA" id="ARBA00003848"/>
    </source>
</evidence>
<comment type="function">
    <text evidence="3">Catalyzes the phosphorylation of hydroxymethylpyrimidine phosphate (HMP-P) to HMP-PP, and of HMP to HMP-P.</text>
</comment>
<dbReference type="GO" id="GO:0005524">
    <property type="term" value="F:ATP binding"/>
    <property type="evidence" value="ECO:0007669"/>
    <property type="project" value="UniProtKB-KW"/>
</dbReference>
<evidence type="ECO:0000256" key="6">
    <source>
        <dbReference type="ARBA" id="ARBA00022741"/>
    </source>
</evidence>
<evidence type="ECO:0000259" key="10">
    <source>
        <dbReference type="Pfam" id="PF03070"/>
    </source>
</evidence>
<dbReference type="RefSeq" id="WP_008730865.1">
    <property type="nucleotide sequence ID" value="NZ_AKFT01000069.1"/>
</dbReference>
<dbReference type="NCBIfam" id="NF011301">
    <property type="entry name" value="PRK14713.1"/>
    <property type="match status" value="1"/>
</dbReference>
<keyword evidence="7 12" id="KW-0418">Kinase</keyword>
<evidence type="ECO:0000313" key="13">
    <source>
        <dbReference type="Proteomes" id="UP000002941"/>
    </source>
</evidence>
<proteinExistence type="predicted"/>
<keyword evidence="13" id="KW-1185">Reference proteome</keyword>
<dbReference type="eggNOG" id="COG0351">
    <property type="taxonomic scope" value="Bacteria"/>
</dbReference>
<evidence type="ECO:0000313" key="12">
    <source>
        <dbReference type="EMBL" id="EJF46255.1"/>
    </source>
</evidence>
<comment type="pathway">
    <text evidence="4">Cofactor biosynthesis; thiamine diphosphate biosynthesis; 4-amino-2-methyl-5-diphosphomethylpyrimidine from 5-amino-1-(5-phospho-D-ribosyl)imidazole: step 3/3.</text>
</comment>
<dbReference type="eggNOG" id="COG0819">
    <property type="taxonomic scope" value="Bacteria"/>
</dbReference>
<keyword evidence="5" id="KW-0808">Transferase</keyword>
<reference evidence="12 13" key="1">
    <citation type="submission" date="2012-05" db="EMBL/GenBank/DDBJ databases">
        <authorList>
            <person name="Harkins D.M."/>
            <person name="Madupu R."/>
            <person name="Durkin A.S."/>
            <person name="Torralba M."/>
            <person name="Methe B."/>
            <person name="Sutton G.G."/>
            <person name="Nelson K.E."/>
        </authorList>
    </citation>
    <scope>NUCLEOTIDE SEQUENCE [LARGE SCALE GENOMIC DNA]</scope>
    <source>
        <strain evidence="12 13">F0489</strain>
    </source>
</reference>
<dbReference type="SUPFAM" id="SSF53613">
    <property type="entry name" value="Ribokinase-like"/>
    <property type="match status" value="1"/>
</dbReference>
<evidence type="ECO:0000256" key="1">
    <source>
        <dbReference type="ARBA" id="ARBA00000151"/>
    </source>
</evidence>
<dbReference type="GO" id="GO:0008902">
    <property type="term" value="F:hydroxymethylpyrimidine kinase activity"/>
    <property type="evidence" value="ECO:0007669"/>
    <property type="project" value="UniProtKB-EC"/>
</dbReference>
<evidence type="ECO:0000256" key="4">
    <source>
        <dbReference type="ARBA" id="ARBA00004769"/>
    </source>
</evidence>
<dbReference type="GO" id="GO:0009228">
    <property type="term" value="P:thiamine biosynthetic process"/>
    <property type="evidence" value="ECO:0007669"/>
    <property type="project" value="UniProtKB-KW"/>
</dbReference>
<dbReference type="OrthoDB" id="34166at2"/>
<dbReference type="Gene3D" id="3.40.1190.20">
    <property type="match status" value="1"/>
</dbReference>
<dbReference type="UniPathway" id="UPA00060">
    <property type="reaction ID" value="UER00138"/>
</dbReference>
<name>J1HK11_9ACTO</name>
<dbReference type="GO" id="GO:0008972">
    <property type="term" value="F:phosphomethylpyrimidine kinase activity"/>
    <property type="evidence" value="ECO:0007669"/>
    <property type="project" value="UniProtKB-EC"/>
</dbReference>
<evidence type="ECO:0000256" key="8">
    <source>
        <dbReference type="ARBA" id="ARBA00022840"/>
    </source>
</evidence>
<evidence type="ECO:0000259" key="11">
    <source>
        <dbReference type="Pfam" id="PF08543"/>
    </source>
</evidence>
<dbReference type="SUPFAM" id="SSF48613">
    <property type="entry name" value="Heme oxygenase-like"/>
    <property type="match status" value="1"/>
</dbReference>
<evidence type="ECO:0000256" key="7">
    <source>
        <dbReference type="ARBA" id="ARBA00022777"/>
    </source>
</evidence>
<dbReference type="EMBL" id="AKFT01000069">
    <property type="protein sequence ID" value="EJF46255.1"/>
    <property type="molecule type" value="Genomic_DNA"/>
</dbReference>
<feature type="domain" description="Thiaminase-2/PQQC" evidence="10">
    <location>
        <begin position="339"/>
        <end position="523"/>
    </location>
</feature>
<dbReference type="GO" id="GO:0005829">
    <property type="term" value="C:cytosol"/>
    <property type="evidence" value="ECO:0007669"/>
    <property type="project" value="TreeGrafter"/>
</dbReference>
<sequence length="530" mass="55855">MTPLRPALPRVLSIAGTDPSGGAGTAADTKSISAAGGFAMTAVTCLVAQNTTGVQAIHTPPSDFLSRQLRSVSDDVELDAVKTGMLGTTEIIAAVGAWLDENPPAVLVVDPVMVATSGDRLLEPEAEEAMRHFCERATVITPNIPELAVLLGTVPARTWQEAVDQARRWARRTRVPVVVKTGHLGGEDGKSGEVLNIWVDDAGVRTTASAPRVKTSSTHGTGCSLASALATRLGAGDAPEAALAWTTQWLHEAVAHGSALRVGTGHGPVDHFHRARRLADAGLADPWAEGDGVPAELSRPEDLAPEIAPAPLSIAAAGPWTRALWRASSDIAREISTGDFVAGLVEGTLPVAAFDHYLAQDALYLEEYSRALALLAARAPRTRDAIFWARAADTVLSAESELHRTWLAGRPRAQASPVTRAYTDFLIARAAVSPYAVGAGAALPCHWLYAEIGAAVPQVDPDHRFAAWLSTYHDPAFAAAAAQAVAAVEEAMKTATPAERAQAARAYLLASRHELEFFDQALRLRAGGSR</sequence>
<keyword evidence="9" id="KW-0784">Thiamine biosynthesis</keyword>
<dbReference type="CDD" id="cd01169">
    <property type="entry name" value="HMPP_kinase"/>
    <property type="match status" value="1"/>
</dbReference>
<dbReference type="PANTHER" id="PTHR20858:SF17">
    <property type="entry name" value="HYDROXYMETHYLPYRIMIDINE_PHOSPHOMETHYLPYRIMIDINE KINASE THI20-RELATED"/>
    <property type="match status" value="1"/>
</dbReference>
<accession>J1HK11</accession>
<dbReference type="AlphaFoldDB" id="J1HK11"/>
<dbReference type="Pfam" id="PF08543">
    <property type="entry name" value="Phos_pyr_kin"/>
    <property type="match status" value="1"/>
</dbReference>
<dbReference type="Gene3D" id="1.20.910.10">
    <property type="entry name" value="Heme oxygenase-like"/>
    <property type="match status" value="1"/>
</dbReference>
<dbReference type="Proteomes" id="UP000002941">
    <property type="component" value="Unassembled WGS sequence"/>
</dbReference>